<dbReference type="GO" id="GO:0005929">
    <property type="term" value="C:cilium"/>
    <property type="evidence" value="ECO:0007669"/>
    <property type="project" value="TreeGrafter"/>
</dbReference>
<feature type="region of interest" description="Disordered" evidence="2">
    <location>
        <begin position="1"/>
        <end position="33"/>
    </location>
</feature>
<evidence type="ECO:0000313" key="3">
    <source>
        <dbReference type="EMBL" id="OAJ39276.1"/>
    </source>
</evidence>
<dbReference type="GO" id="GO:0048487">
    <property type="term" value="F:beta-tubulin binding"/>
    <property type="evidence" value="ECO:0007669"/>
    <property type="project" value="InterPro"/>
</dbReference>
<dbReference type="EMBL" id="DS022302">
    <property type="protein sequence ID" value="OAJ39276.1"/>
    <property type="molecule type" value="Genomic_DNA"/>
</dbReference>
<dbReference type="PANTHER" id="PTHR31432">
    <property type="entry name" value="INTRAFLAGELLAR TRANSPORT PROTEIN 74 HOMOLOG"/>
    <property type="match status" value="1"/>
</dbReference>
<name>A0A177WHM0_BATDL</name>
<sequence length="572" mass="66180">MYANRPGSRVGTSSCVVPPATVNRNPQTRPGTAARVNVVDRPTTQQGLAGVRGKPQGQGRMVQDVTFFQTELRQKMNLLTQEIYRIASEADTATKENSNYATFEKRADSLAEELKEVQGKLGDLNTLVDKLHTDTDLEELEHQYHQLQAKNQRELQVLDEIFMQRQQHESSIRDIENQIAEEQQKAEDQINTLDPVKRLEYNKLKNENVKFLTNIESVQTDIEQQTHRVQKLQLELEMDPIKQKAVSLHERLNEARDRKRDLEESLRMADKESGPQEKARLLEQVREDNLETSGMDRKILELDDQVHKLRDQILQADAELDPAHEERNAKYEELLKRDREMQLFLDSFDEKRHKCVEKAQDAEATIVTLLKNIKTLSKKDMSNLPNADGFKGLQGDLEFKEKEMQNSENTADALVIERDRRIQDLEKVGQLETKLNAELKHLREKIQTMTDEMARIGSVESIKREAEISRARNTAEREDLQYRRDMLRGTIQALTTRYEAKKAQLNENETYTQLGALEQRLRHHEGITFGLKDYIASKIAESDYKPLKQEAISRMYEINSQLLKLMSLPPAR</sequence>
<evidence type="ECO:0000313" key="4">
    <source>
        <dbReference type="Proteomes" id="UP000077115"/>
    </source>
</evidence>
<feature type="region of interest" description="Disordered" evidence="2">
    <location>
        <begin position="255"/>
        <end position="275"/>
    </location>
</feature>
<keyword evidence="1" id="KW-0175">Coiled coil</keyword>
<proteinExistence type="predicted"/>
<dbReference type="OrthoDB" id="444379at2759"/>
<feature type="coiled-coil region" evidence="1">
    <location>
        <begin position="359"/>
        <end position="452"/>
    </location>
</feature>
<dbReference type="InterPro" id="IPR029602">
    <property type="entry name" value="IFT74"/>
</dbReference>
<reference evidence="3 4" key="2">
    <citation type="submission" date="2016-05" db="EMBL/GenBank/DDBJ databases">
        <title>Lineage-specific infection strategies underlie the spectrum of fungal disease in amphibians.</title>
        <authorList>
            <person name="Cuomo C.A."/>
            <person name="Farrer R.A."/>
            <person name="James T."/>
            <person name="Longcore J."/>
            <person name="Birren B."/>
        </authorList>
    </citation>
    <scope>NUCLEOTIDE SEQUENCE [LARGE SCALE GENOMIC DNA]</scope>
    <source>
        <strain evidence="3 4">JEL423</strain>
    </source>
</reference>
<dbReference type="AlphaFoldDB" id="A0A177WHM0"/>
<evidence type="ECO:0000256" key="1">
    <source>
        <dbReference type="SAM" id="Coils"/>
    </source>
</evidence>
<dbReference type="GO" id="GO:0035735">
    <property type="term" value="P:intraciliary transport involved in cilium assembly"/>
    <property type="evidence" value="ECO:0007669"/>
    <property type="project" value="TreeGrafter"/>
</dbReference>
<evidence type="ECO:0000256" key="2">
    <source>
        <dbReference type="SAM" id="MobiDB-lite"/>
    </source>
</evidence>
<protein>
    <submittedName>
        <fullName evidence="3">Uncharacterized protein</fullName>
    </submittedName>
</protein>
<dbReference type="STRING" id="403673.A0A177WHM0"/>
<gene>
    <name evidence="3" type="ORF">BDEG_23139</name>
</gene>
<reference evidence="3 4" key="1">
    <citation type="submission" date="2006-10" db="EMBL/GenBank/DDBJ databases">
        <title>The Genome Sequence of Batrachochytrium dendrobatidis JEL423.</title>
        <authorList>
            <consortium name="The Broad Institute Genome Sequencing Platform"/>
            <person name="Birren B."/>
            <person name="Lander E."/>
            <person name="Galagan J."/>
            <person name="Cuomo C."/>
            <person name="Devon K."/>
            <person name="Jaffe D."/>
            <person name="Butler J."/>
            <person name="Alvarez P."/>
            <person name="Gnerre S."/>
            <person name="Grabherr M."/>
            <person name="Kleber M."/>
            <person name="Mauceli E."/>
            <person name="Brockman W."/>
            <person name="Young S."/>
            <person name="LaButti K."/>
            <person name="Sykes S."/>
            <person name="DeCaprio D."/>
            <person name="Crawford M."/>
            <person name="Koehrsen M."/>
            <person name="Engels R."/>
            <person name="Montgomery P."/>
            <person name="Pearson M."/>
            <person name="Howarth C."/>
            <person name="Larson L."/>
            <person name="White J."/>
            <person name="O'Leary S."/>
            <person name="Kodira C."/>
            <person name="Zeng Q."/>
            <person name="Yandava C."/>
            <person name="Alvarado L."/>
            <person name="Longcore J."/>
            <person name="James T."/>
        </authorList>
    </citation>
    <scope>NUCLEOTIDE SEQUENCE [LARGE SCALE GENOMIC DNA]</scope>
    <source>
        <strain evidence="3 4">JEL423</strain>
    </source>
</reference>
<dbReference type="eggNOG" id="ENOG502QS4E">
    <property type="taxonomic scope" value="Eukaryota"/>
</dbReference>
<dbReference type="PANTHER" id="PTHR31432:SF0">
    <property type="entry name" value="INTRAFLAGELLAR TRANSPORT PROTEIN 74 HOMOLOG"/>
    <property type="match status" value="1"/>
</dbReference>
<accession>A0A177WHM0</accession>
<dbReference type="GO" id="GO:0030992">
    <property type="term" value="C:intraciliary transport particle B"/>
    <property type="evidence" value="ECO:0007669"/>
    <property type="project" value="InterPro"/>
</dbReference>
<organism evidence="3 4">
    <name type="scientific">Batrachochytrium dendrobatidis (strain JEL423)</name>
    <dbReference type="NCBI Taxonomy" id="403673"/>
    <lineage>
        <taxon>Eukaryota</taxon>
        <taxon>Fungi</taxon>
        <taxon>Fungi incertae sedis</taxon>
        <taxon>Chytridiomycota</taxon>
        <taxon>Chytridiomycota incertae sedis</taxon>
        <taxon>Chytridiomycetes</taxon>
        <taxon>Rhizophydiales</taxon>
        <taxon>Rhizophydiales incertae sedis</taxon>
        <taxon>Batrachochytrium</taxon>
    </lineage>
</organism>
<dbReference type="Proteomes" id="UP000077115">
    <property type="component" value="Unassembled WGS sequence"/>
</dbReference>
<dbReference type="VEuPathDB" id="FungiDB:BDEG_23139"/>